<protein>
    <submittedName>
        <fullName evidence="4">Multiple epidermal growth factor-like domains 11</fullName>
    </submittedName>
</protein>
<keyword evidence="5" id="KW-1185">Reference proteome</keyword>
<keyword evidence="1" id="KW-0245">EGF-like domain</keyword>
<evidence type="ECO:0000256" key="3">
    <source>
        <dbReference type="SAM" id="Phobius"/>
    </source>
</evidence>
<reference evidence="4 5" key="1">
    <citation type="journal article" date="2021" name="Elife">
        <title>Chloroplast acquisition without the gene transfer in kleptoplastic sea slugs, Plakobranchus ocellatus.</title>
        <authorList>
            <person name="Maeda T."/>
            <person name="Takahashi S."/>
            <person name="Yoshida T."/>
            <person name="Shimamura S."/>
            <person name="Takaki Y."/>
            <person name="Nagai Y."/>
            <person name="Toyoda A."/>
            <person name="Suzuki Y."/>
            <person name="Arimoto A."/>
            <person name="Ishii H."/>
            <person name="Satoh N."/>
            <person name="Nishiyama T."/>
            <person name="Hasebe M."/>
            <person name="Maruyama T."/>
            <person name="Minagawa J."/>
            <person name="Obokata J."/>
            <person name="Shigenobu S."/>
        </authorList>
    </citation>
    <scope>NUCLEOTIDE SEQUENCE [LARGE SCALE GENOMIC DNA]</scope>
</reference>
<dbReference type="InterPro" id="IPR042635">
    <property type="entry name" value="MEGF10/SREC1/2-like"/>
</dbReference>
<feature type="compositionally biased region" description="Polar residues" evidence="2">
    <location>
        <begin position="298"/>
        <end position="317"/>
    </location>
</feature>
<sequence length="328" mass="35640">MLSIAMLFSGIKKMIPWCAFSVSVFSCLVRGSPTLELLEVTSSSFCGDKFHLAGRDYTVLKYNISGANAEFQLNPSVTPRLINIETRAPLCHLIDMTTGKCTQTALDDHECWCSKISSDEYHLTYVRTADSEISDATVAMYWVCDTNTYGKNCAKNCSETCKAKGEVSRCNHIDGLCTFGCEAGYMGLSCHEGCDNKTYGENCKHLCSINCAGTGGLCNPKNGSCVQGCRTGFYGETCAIQENVYQRETTEKNVLYGVVSMMVVLAALFIFSVTQGFEAFAQTQEAVEDVNNYLSDMRTSASSQDSSKNLTSTSANSARDKPKAGSAV</sequence>
<name>A0AAV4GCX7_9GAST</name>
<evidence type="ECO:0000313" key="5">
    <source>
        <dbReference type="Proteomes" id="UP000762676"/>
    </source>
</evidence>
<evidence type="ECO:0000256" key="1">
    <source>
        <dbReference type="ARBA" id="ARBA00022536"/>
    </source>
</evidence>
<keyword evidence="3" id="KW-0812">Transmembrane</keyword>
<dbReference type="GO" id="GO:0005044">
    <property type="term" value="F:scavenger receptor activity"/>
    <property type="evidence" value="ECO:0007669"/>
    <property type="project" value="InterPro"/>
</dbReference>
<dbReference type="AlphaFoldDB" id="A0AAV4GCX7"/>
<evidence type="ECO:0000256" key="2">
    <source>
        <dbReference type="SAM" id="MobiDB-lite"/>
    </source>
</evidence>
<comment type="caution">
    <text evidence="4">The sequence shown here is derived from an EMBL/GenBank/DDBJ whole genome shotgun (WGS) entry which is preliminary data.</text>
</comment>
<proteinExistence type="predicted"/>
<dbReference type="PANTHER" id="PTHR24043:SF8">
    <property type="entry name" value="EGF-LIKE DOMAIN-CONTAINING PROTEIN"/>
    <property type="match status" value="1"/>
</dbReference>
<dbReference type="EMBL" id="BMAT01001305">
    <property type="protein sequence ID" value="GFR82996.1"/>
    <property type="molecule type" value="Genomic_DNA"/>
</dbReference>
<dbReference type="Proteomes" id="UP000762676">
    <property type="component" value="Unassembled WGS sequence"/>
</dbReference>
<evidence type="ECO:0000313" key="4">
    <source>
        <dbReference type="EMBL" id="GFR82996.1"/>
    </source>
</evidence>
<organism evidence="4 5">
    <name type="scientific">Elysia marginata</name>
    <dbReference type="NCBI Taxonomy" id="1093978"/>
    <lineage>
        <taxon>Eukaryota</taxon>
        <taxon>Metazoa</taxon>
        <taxon>Spiralia</taxon>
        <taxon>Lophotrochozoa</taxon>
        <taxon>Mollusca</taxon>
        <taxon>Gastropoda</taxon>
        <taxon>Heterobranchia</taxon>
        <taxon>Euthyneura</taxon>
        <taxon>Panpulmonata</taxon>
        <taxon>Sacoglossa</taxon>
        <taxon>Placobranchoidea</taxon>
        <taxon>Plakobranchidae</taxon>
        <taxon>Elysia</taxon>
    </lineage>
</organism>
<feature type="transmembrane region" description="Helical" evidence="3">
    <location>
        <begin position="254"/>
        <end position="273"/>
    </location>
</feature>
<gene>
    <name evidence="4" type="ORF">ElyMa_000639900</name>
</gene>
<dbReference type="Gene3D" id="2.170.300.10">
    <property type="entry name" value="Tie2 ligand-binding domain superfamily"/>
    <property type="match status" value="1"/>
</dbReference>
<accession>A0AAV4GCX7</accession>
<feature type="compositionally biased region" description="Basic and acidic residues" evidence="2">
    <location>
        <begin position="318"/>
        <end position="328"/>
    </location>
</feature>
<feature type="region of interest" description="Disordered" evidence="2">
    <location>
        <begin position="298"/>
        <end position="328"/>
    </location>
</feature>
<keyword evidence="3" id="KW-1133">Transmembrane helix</keyword>
<dbReference type="PANTHER" id="PTHR24043">
    <property type="entry name" value="SCAVENGER RECEPTOR CLASS F"/>
    <property type="match status" value="1"/>
</dbReference>
<keyword evidence="3" id="KW-0472">Membrane</keyword>